<proteinExistence type="inferred from homology"/>
<feature type="domain" description="Glycoside hydrolase family 3 N-terminal" evidence="8">
    <location>
        <begin position="110"/>
        <end position="432"/>
    </location>
</feature>
<feature type="region of interest" description="Disordered" evidence="6">
    <location>
        <begin position="182"/>
        <end position="214"/>
    </location>
</feature>
<feature type="chain" id="PRO_5020492444" description="beta-N-acetylhexosaminidase" evidence="7">
    <location>
        <begin position="30"/>
        <end position="605"/>
    </location>
</feature>
<dbReference type="EMBL" id="SOAN01000006">
    <property type="protein sequence ID" value="TDS85565.1"/>
    <property type="molecule type" value="Genomic_DNA"/>
</dbReference>
<dbReference type="GO" id="GO:0005975">
    <property type="term" value="P:carbohydrate metabolic process"/>
    <property type="evidence" value="ECO:0007669"/>
    <property type="project" value="InterPro"/>
</dbReference>
<dbReference type="InterPro" id="IPR036962">
    <property type="entry name" value="Glyco_hydro_3_N_sf"/>
</dbReference>
<gene>
    <name evidence="9" type="ORF">EV640_106216</name>
</gene>
<comment type="caution">
    <text evidence="9">The sequence shown here is derived from an EMBL/GenBank/DDBJ whole genome shotgun (WGS) entry which is preliminary data.</text>
</comment>
<dbReference type="Proteomes" id="UP000294506">
    <property type="component" value="Unassembled WGS sequence"/>
</dbReference>
<dbReference type="Pfam" id="PF00933">
    <property type="entry name" value="Glyco_hydro_3"/>
    <property type="match status" value="1"/>
</dbReference>
<dbReference type="SUPFAM" id="SSF51445">
    <property type="entry name" value="(Trans)glycosidases"/>
    <property type="match status" value="1"/>
</dbReference>
<dbReference type="InterPro" id="IPR017853">
    <property type="entry name" value="GH"/>
</dbReference>
<dbReference type="RefSeq" id="WP_243832286.1">
    <property type="nucleotide sequence ID" value="NZ_SOAN01000006.1"/>
</dbReference>
<evidence type="ECO:0000313" key="10">
    <source>
        <dbReference type="Proteomes" id="UP000294506"/>
    </source>
</evidence>
<evidence type="ECO:0000256" key="1">
    <source>
        <dbReference type="ARBA" id="ARBA00001231"/>
    </source>
</evidence>
<keyword evidence="4" id="KW-0378">Hydrolase</keyword>
<evidence type="ECO:0000256" key="4">
    <source>
        <dbReference type="ARBA" id="ARBA00022801"/>
    </source>
</evidence>
<evidence type="ECO:0000256" key="2">
    <source>
        <dbReference type="ARBA" id="ARBA00005336"/>
    </source>
</evidence>
<dbReference type="InterPro" id="IPR001764">
    <property type="entry name" value="Glyco_hydro_3_N"/>
</dbReference>
<organism evidence="9 10">
    <name type="scientific">Nesterenkonia aurantiaca</name>
    <dbReference type="NCBI Taxonomy" id="1436010"/>
    <lineage>
        <taxon>Bacteria</taxon>
        <taxon>Bacillati</taxon>
        <taxon>Actinomycetota</taxon>
        <taxon>Actinomycetes</taxon>
        <taxon>Micrococcales</taxon>
        <taxon>Micrococcaceae</taxon>
        <taxon>Nesterenkonia</taxon>
    </lineage>
</organism>
<dbReference type="InterPro" id="IPR050226">
    <property type="entry name" value="NagZ_Beta-hexosaminidase"/>
</dbReference>
<evidence type="ECO:0000259" key="8">
    <source>
        <dbReference type="Pfam" id="PF00933"/>
    </source>
</evidence>
<comment type="similarity">
    <text evidence="2">Belongs to the glycosyl hydrolase 3 family.</text>
</comment>
<evidence type="ECO:0000256" key="6">
    <source>
        <dbReference type="SAM" id="MobiDB-lite"/>
    </source>
</evidence>
<feature type="signal peptide" evidence="7">
    <location>
        <begin position="1"/>
        <end position="29"/>
    </location>
</feature>
<feature type="compositionally biased region" description="Acidic residues" evidence="6">
    <location>
        <begin position="196"/>
        <end position="214"/>
    </location>
</feature>
<comment type="catalytic activity">
    <reaction evidence="1">
        <text>Hydrolysis of terminal non-reducing N-acetyl-D-hexosamine residues in N-acetyl-beta-D-hexosaminides.</text>
        <dbReference type="EC" id="3.2.1.52"/>
    </reaction>
</comment>
<feature type="compositionally biased region" description="Low complexity" evidence="6">
    <location>
        <begin position="471"/>
        <end position="482"/>
    </location>
</feature>
<accession>A0A4R7G2Q7</accession>
<dbReference type="AlphaFoldDB" id="A0A4R7G2Q7"/>
<evidence type="ECO:0000256" key="3">
    <source>
        <dbReference type="ARBA" id="ARBA00012663"/>
    </source>
</evidence>
<protein>
    <recommendedName>
        <fullName evidence="3">beta-N-acetylhexosaminidase</fullName>
        <ecNumber evidence="3">3.2.1.52</ecNumber>
    </recommendedName>
</protein>
<evidence type="ECO:0000313" key="9">
    <source>
        <dbReference type="EMBL" id="TDS85565.1"/>
    </source>
</evidence>
<keyword evidence="5" id="KW-0326">Glycosidase</keyword>
<keyword evidence="7" id="KW-0732">Signal</keyword>
<dbReference type="EC" id="3.2.1.52" evidence="3"/>
<dbReference type="GO" id="GO:0009254">
    <property type="term" value="P:peptidoglycan turnover"/>
    <property type="evidence" value="ECO:0007669"/>
    <property type="project" value="TreeGrafter"/>
</dbReference>
<dbReference type="GO" id="GO:0004563">
    <property type="term" value="F:beta-N-acetylhexosaminidase activity"/>
    <property type="evidence" value="ECO:0007669"/>
    <property type="project" value="UniProtKB-EC"/>
</dbReference>
<feature type="region of interest" description="Disordered" evidence="6">
    <location>
        <begin position="449"/>
        <end position="482"/>
    </location>
</feature>
<dbReference type="Gene3D" id="3.20.20.300">
    <property type="entry name" value="Glycoside hydrolase, family 3, N-terminal domain"/>
    <property type="match status" value="1"/>
</dbReference>
<dbReference type="PANTHER" id="PTHR30480:SF13">
    <property type="entry name" value="BETA-HEXOSAMINIDASE"/>
    <property type="match status" value="1"/>
</dbReference>
<reference evidence="9 10" key="1">
    <citation type="submission" date="2019-03" db="EMBL/GenBank/DDBJ databases">
        <title>Genomic Encyclopedia of Type Strains, Phase III (KMG-III): the genomes of soil and plant-associated and newly described type strains.</title>
        <authorList>
            <person name="Whitman W."/>
        </authorList>
    </citation>
    <scope>NUCLEOTIDE SEQUENCE [LARGE SCALE GENOMIC DNA]</scope>
    <source>
        <strain evidence="9 10">DSM 27373</strain>
    </source>
</reference>
<evidence type="ECO:0000256" key="7">
    <source>
        <dbReference type="SAM" id="SignalP"/>
    </source>
</evidence>
<dbReference type="PANTHER" id="PTHR30480">
    <property type="entry name" value="BETA-HEXOSAMINIDASE-RELATED"/>
    <property type="match status" value="1"/>
</dbReference>
<feature type="region of interest" description="Disordered" evidence="6">
    <location>
        <begin position="27"/>
        <end position="62"/>
    </location>
</feature>
<keyword evidence="10" id="KW-1185">Reference proteome</keyword>
<evidence type="ECO:0000256" key="5">
    <source>
        <dbReference type="ARBA" id="ARBA00023295"/>
    </source>
</evidence>
<name>A0A4R7G2Q7_9MICC</name>
<sequence>MSSAGSSRPRPLVAAVLLSSLLLSSCAGGADPDASGDPSEPSEQSAEDAAAEAEEQRRAEAEQAQEAALAGPAEEHQERAAEIVAEYSLSELAGSVLVGEYATPDASGMVALIEELHLGGAIIMGANVPVAEGGVDTQELAAALSTLGEAGGEREVPPMISVDQEGGLVTRVGAPLTEWPTPMAYGAAGPGQADSGQDDPEQEQPEVDAQDDDGALTRTGHRFLAAELADLGFTTSFAPNGDVTVGASDPTIGSRSFGSDAEAVAELTMEGIRGLAEGGLAGSVKHFPGHGSVTEDSHQTLPVQGASLEELRARDWAPFAEAAEAGVPMIMMGHIEVPSLEADVPSSLSAAAYTELRELGHDGVVVTDALNMGAIVQGYGGDQAAVTALSAGADLLLMPADLRGAHTGIVTAVESGELDRSRLEEAAERVAALQLWQAELADGELAAGPGAQLPEQLRGEDAQGDADQESESGSAEETAAELSESAVTLVAGECEADLADAGITILGGTDQDRARLTSAAEAAGLTVGTGAVVNLVGESSAAGGDVAVALDRPEVLAEADAPTQIALYGRTQESFQALAAVLAGAQAPGALPVKVGELPRGHSAC</sequence>